<evidence type="ECO:0000313" key="2">
    <source>
        <dbReference type="EMBL" id="WRL66666.1"/>
    </source>
</evidence>
<dbReference type="EMBL" id="CP141261">
    <property type="protein sequence ID" value="WRL66666.1"/>
    <property type="molecule type" value="Genomic_DNA"/>
</dbReference>
<protein>
    <submittedName>
        <fullName evidence="2">Uncharacterized protein</fullName>
    </submittedName>
</protein>
<dbReference type="InterPro" id="IPR036318">
    <property type="entry name" value="FAD-bd_PCMH-like_sf"/>
</dbReference>
<sequence length="91" mass="9214">MTTAAAGPQVTNWAGNHTYPAARVHRPAGIEELQEIVSRAPSVHVLGSRHSFNGIADAAELVSLEALHTAPALPAAVAVGPDGRTVSSAAA</sequence>
<dbReference type="Proteomes" id="UP001324287">
    <property type="component" value="Chromosome"/>
</dbReference>
<evidence type="ECO:0000256" key="1">
    <source>
        <dbReference type="ARBA" id="ARBA00023002"/>
    </source>
</evidence>
<keyword evidence="1" id="KW-0560">Oxidoreductase</keyword>
<keyword evidence="3" id="KW-1185">Reference proteome</keyword>
<accession>A0ABZ1B974</accession>
<dbReference type="RefSeq" id="WP_324277978.1">
    <property type="nucleotide sequence ID" value="NZ_CP141261.1"/>
</dbReference>
<dbReference type="Gene3D" id="3.30.43.10">
    <property type="entry name" value="Uridine Diphospho-n-acetylenolpyruvylglucosamine Reductase, domain 2"/>
    <property type="match status" value="1"/>
</dbReference>
<dbReference type="InterPro" id="IPR016167">
    <property type="entry name" value="FAD-bd_PCMH_sub1"/>
</dbReference>
<organism evidence="2 3">
    <name type="scientific">Blastococcus brunescens</name>
    <dbReference type="NCBI Taxonomy" id="1564165"/>
    <lineage>
        <taxon>Bacteria</taxon>
        <taxon>Bacillati</taxon>
        <taxon>Actinomycetota</taxon>
        <taxon>Actinomycetes</taxon>
        <taxon>Geodermatophilales</taxon>
        <taxon>Geodermatophilaceae</taxon>
        <taxon>Blastococcus</taxon>
    </lineage>
</organism>
<name>A0ABZ1B974_9ACTN</name>
<proteinExistence type="predicted"/>
<evidence type="ECO:0000313" key="3">
    <source>
        <dbReference type="Proteomes" id="UP001324287"/>
    </source>
</evidence>
<reference evidence="2 3" key="1">
    <citation type="submission" date="2023-12" db="EMBL/GenBank/DDBJ databases">
        <title>Blastococcus brunescens sp. nov., an actonobacterium isolated from sandstone collected in sahara desert.</title>
        <authorList>
            <person name="Gtari M."/>
            <person name="Ghodhbane F."/>
        </authorList>
    </citation>
    <scope>NUCLEOTIDE SEQUENCE [LARGE SCALE GENOMIC DNA]</scope>
    <source>
        <strain evidence="2 3">BMG 8361</strain>
    </source>
</reference>
<dbReference type="SUPFAM" id="SSF56176">
    <property type="entry name" value="FAD-binding/transporter-associated domain-like"/>
    <property type="match status" value="1"/>
</dbReference>
<gene>
    <name evidence="2" type="ORF">U6N30_15510</name>
</gene>